<dbReference type="GO" id="GO:0005634">
    <property type="term" value="C:nucleus"/>
    <property type="evidence" value="ECO:0007669"/>
    <property type="project" value="UniProtKB-ARBA"/>
</dbReference>
<sequence length="289" mass="34468">FPAAAHILWVHKKEKRFDCEFCDKKYTTSDNLYRHFKKVHVIATNFKEEKTEKMNMDKKLSNIAKKDEVDEVWEQVSLKCSEVRENIILEFNDHIETIVVNGVTRFRCSFCGISFSYNSRAAKHILLVHKNEKRFSCEFCDKKYTNTTNLHRHFREVHVKLMNFDKDITELTNIEKINNSEGIYKNSSDNIKNENDTFNNMTDICEIDLNCKQCQITFTCQSLKQFHVLKVHNQNHIDHNLIFLLKHEECDRVQNNAMKHQNFVINNHLHKLNILKFLLQYCVFFLQNE</sequence>
<dbReference type="Proteomes" id="UP000288716">
    <property type="component" value="Unassembled WGS sequence"/>
</dbReference>
<dbReference type="GO" id="GO:0000981">
    <property type="term" value="F:DNA-binding transcription factor activity, RNA polymerase II-specific"/>
    <property type="evidence" value="ECO:0007669"/>
    <property type="project" value="TreeGrafter"/>
</dbReference>
<proteinExistence type="predicted"/>
<evidence type="ECO:0000313" key="7">
    <source>
        <dbReference type="EMBL" id="RWS20488.1"/>
    </source>
</evidence>
<protein>
    <submittedName>
        <fullName evidence="7">Oocyte zinc finger protein XlCOF6-like protein</fullName>
    </submittedName>
</protein>
<comment type="caution">
    <text evidence="7">The sequence shown here is derived from an EMBL/GenBank/DDBJ whole genome shotgun (WGS) entry which is preliminary data.</text>
</comment>
<dbReference type="InterPro" id="IPR036236">
    <property type="entry name" value="Znf_C2H2_sf"/>
</dbReference>
<dbReference type="SUPFAM" id="SSF57667">
    <property type="entry name" value="beta-beta-alpha zinc fingers"/>
    <property type="match status" value="2"/>
</dbReference>
<organism evidence="7 8">
    <name type="scientific">Leptotrombidium deliense</name>
    <dbReference type="NCBI Taxonomy" id="299467"/>
    <lineage>
        <taxon>Eukaryota</taxon>
        <taxon>Metazoa</taxon>
        <taxon>Ecdysozoa</taxon>
        <taxon>Arthropoda</taxon>
        <taxon>Chelicerata</taxon>
        <taxon>Arachnida</taxon>
        <taxon>Acari</taxon>
        <taxon>Acariformes</taxon>
        <taxon>Trombidiformes</taxon>
        <taxon>Prostigmata</taxon>
        <taxon>Anystina</taxon>
        <taxon>Parasitengona</taxon>
        <taxon>Trombiculoidea</taxon>
        <taxon>Trombiculidae</taxon>
        <taxon>Leptotrombidium</taxon>
    </lineage>
</organism>
<evidence type="ECO:0000256" key="2">
    <source>
        <dbReference type="ARBA" id="ARBA00022737"/>
    </source>
</evidence>
<dbReference type="PROSITE" id="PS50157">
    <property type="entry name" value="ZINC_FINGER_C2H2_2"/>
    <property type="match status" value="3"/>
</dbReference>
<evidence type="ECO:0000256" key="1">
    <source>
        <dbReference type="ARBA" id="ARBA00022723"/>
    </source>
</evidence>
<dbReference type="PROSITE" id="PS00028">
    <property type="entry name" value="ZINC_FINGER_C2H2_1"/>
    <property type="match status" value="4"/>
</dbReference>
<gene>
    <name evidence="7" type="ORF">B4U80_14263</name>
</gene>
<keyword evidence="8" id="KW-1185">Reference proteome</keyword>
<name>A0A443RYZ0_9ACAR</name>
<evidence type="ECO:0000256" key="3">
    <source>
        <dbReference type="ARBA" id="ARBA00022771"/>
    </source>
</evidence>
<evidence type="ECO:0000256" key="4">
    <source>
        <dbReference type="ARBA" id="ARBA00022833"/>
    </source>
</evidence>
<dbReference type="STRING" id="299467.A0A443RYZ0"/>
<feature type="domain" description="C2H2-type" evidence="6">
    <location>
        <begin position="135"/>
        <end position="158"/>
    </location>
</feature>
<keyword evidence="4" id="KW-0862">Zinc</keyword>
<dbReference type="PANTHER" id="PTHR19818:SF139">
    <property type="entry name" value="PAIR-RULE PROTEIN ODD-PAIRED"/>
    <property type="match status" value="1"/>
</dbReference>
<dbReference type="InterPro" id="IPR050329">
    <property type="entry name" value="GLI_C2H2-zinc-finger"/>
</dbReference>
<accession>A0A443RYZ0</accession>
<dbReference type="VEuPathDB" id="VectorBase:LDEU011552"/>
<dbReference type="SMART" id="SM00355">
    <property type="entry name" value="ZnF_C2H2"/>
    <property type="match status" value="4"/>
</dbReference>
<dbReference type="AlphaFoldDB" id="A0A443RYZ0"/>
<reference evidence="7 8" key="1">
    <citation type="journal article" date="2018" name="Gigascience">
        <title>Genomes of trombidid mites reveal novel predicted allergens and laterally-transferred genes associated with secondary metabolism.</title>
        <authorList>
            <person name="Dong X."/>
            <person name="Chaisiri K."/>
            <person name="Xia D."/>
            <person name="Armstrong S.D."/>
            <person name="Fang Y."/>
            <person name="Donnelly M.J."/>
            <person name="Kadowaki T."/>
            <person name="McGarry J.W."/>
            <person name="Darby A.C."/>
            <person name="Makepeace B.L."/>
        </authorList>
    </citation>
    <scope>NUCLEOTIDE SEQUENCE [LARGE SCALE GENOMIC DNA]</scope>
    <source>
        <strain evidence="7">UoL-UT</strain>
    </source>
</reference>
<dbReference type="PANTHER" id="PTHR19818">
    <property type="entry name" value="ZINC FINGER PROTEIN ZIC AND GLI"/>
    <property type="match status" value="1"/>
</dbReference>
<dbReference type="EMBL" id="NCKV01017253">
    <property type="protein sequence ID" value="RWS20488.1"/>
    <property type="molecule type" value="Genomic_DNA"/>
</dbReference>
<keyword evidence="3 5" id="KW-0863">Zinc-finger</keyword>
<dbReference type="Gene3D" id="3.30.160.60">
    <property type="entry name" value="Classic Zinc Finger"/>
    <property type="match status" value="2"/>
</dbReference>
<dbReference type="OrthoDB" id="8922241at2759"/>
<feature type="domain" description="C2H2-type" evidence="6">
    <location>
        <begin position="17"/>
        <end position="40"/>
    </location>
</feature>
<dbReference type="GO" id="GO:0008270">
    <property type="term" value="F:zinc ion binding"/>
    <property type="evidence" value="ECO:0007669"/>
    <property type="project" value="UniProtKB-KW"/>
</dbReference>
<dbReference type="InterPro" id="IPR013087">
    <property type="entry name" value="Znf_C2H2_type"/>
</dbReference>
<evidence type="ECO:0000313" key="8">
    <source>
        <dbReference type="Proteomes" id="UP000288716"/>
    </source>
</evidence>
<dbReference type="GO" id="GO:0045944">
    <property type="term" value="P:positive regulation of transcription by RNA polymerase II"/>
    <property type="evidence" value="ECO:0007669"/>
    <property type="project" value="UniProtKB-ARBA"/>
</dbReference>
<keyword evidence="2" id="KW-0677">Repeat</keyword>
<dbReference type="GO" id="GO:0000978">
    <property type="term" value="F:RNA polymerase II cis-regulatory region sequence-specific DNA binding"/>
    <property type="evidence" value="ECO:0007669"/>
    <property type="project" value="TreeGrafter"/>
</dbReference>
<evidence type="ECO:0000259" key="6">
    <source>
        <dbReference type="PROSITE" id="PS50157"/>
    </source>
</evidence>
<dbReference type="Pfam" id="PF13894">
    <property type="entry name" value="zf-C2H2_4"/>
    <property type="match status" value="1"/>
</dbReference>
<feature type="domain" description="C2H2-type" evidence="6">
    <location>
        <begin position="106"/>
        <end position="134"/>
    </location>
</feature>
<feature type="non-terminal residue" evidence="7">
    <location>
        <position position="1"/>
    </location>
</feature>
<keyword evidence="1" id="KW-0479">Metal-binding</keyword>
<evidence type="ECO:0000256" key="5">
    <source>
        <dbReference type="PROSITE-ProRule" id="PRU00042"/>
    </source>
</evidence>